<feature type="chain" id="PRO_5011610285" evidence="3">
    <location>
        <begin position="26"/>
        <end position="595"/>
    </location>
</feature>
<feature type="transmembrane region" description="Helical" evidence="2">
    <location>
        <begin position="244"/>
        <end position="267"/>
    </location>
</feature>
<protein>
    <submittedName>
        <fullName evidence="6">Predicted membrane protein</fullName>
    </submittedName>
</protein>
<feature type="domain" description="Predicted membrane protein YciQ-like C-terminal" evidence="5">
    <location>
        <begin position="309"/>
        <end position="531"/>
    </location>
</feature>
<dbReference type="InterPro" id="IPR018702">
    <property type="entry name" value="DUF2207"/>
</dbReference>
<feature type="compositionally biased region" description="Gly residues" evidence="1">
    <location>
        <begin position="578"/>
        <end position="595"/>
    </location>
</feature>
<keyword evidence="2" id="KW-0812">Transmembrane</keyword>
<evidence type="ECO:0000256" key="3">
    <source>
        <dbReference type="SAM" id="SignalP"/>
    </source>
</evidence>
<keyword evidence="7" id="KW-1185">Reference proteome</keyword>
<feature type="transmembrane region" description="Helical" evidence="2">
    <location>
        <begin position="428"/>
        <end position="449"/>
    </location>
</feature>
<dbReference type="OrthoDB" id="143710at2"/>
<feature type="region of interest" description="Disordered" evidence="1">
    <location>
        <begin position="576"/>
        <end position="595"/>
    </location>
</feature>
<dbReference type="RefSeq" id="WP_092563278.1">
    <property type="nucleotide sequence ID" value="NZ_FNQV01000005.1"/>
</dbReference>
<reference evidence="7" key="1">
    <citation type="submission" date="2016-10" db="EMBL/GenBank/DDBJ databases">
        <authorList>
            <person name="Varghese N."/>
            <person name="Submissions S."/>
        </authorList>
    </citation>
    <scope>NUCLEOTIDE SEQUENCE [LARGE SCALE GENOMIC DNA]</scope>
    <source>
        <strain evidence="7">KPR-1</strain>
    </source>
</reference>
<keyword evidence="3" id="KW-0732">Signal</keyword>
<gene>
    <name evidence="6" type="ORF">SAMN02910418_01097</name>
</gene>
<dbReference type="Proteomes" id="UP000199288">
    <property type="component" value="Unassembled WGS sequence"/>
</dbReference>
<accession>A0A1H3Z5A2</accession>
<dbReference type="AlphaFoldDB" id="A0A1H3Z5A2"/>
<feature type="transmembrane region" description="Helical" evidence="2">
    <location>
        <begin position="455"/>
        <end position="472"/>
    </location>
</feature>
<dbReference type="InterPro" id="IPR048389">
    <property type="entry name" value="YciQ-like_C"/>
</dbReference>
<dbReference type="Pfam" id="PF20990">
    <property type="entry name" value="DUF2207_C"/>
    <property type="match status" value="1"/>
</dbReference>
<sequence length="595" mass="62880">MLRRVWALLLVVLAMLVAIALPAAADEDDARITSMAIRGELQADGTLDLHMDLTMHFSGQHGPFLVFGEDTELPTNPNHYQHVTFDVTSVSSPTDAPASYTIEHRRDHASVLKIGEEGRSVDGEQRYAIAYTLSGMLRPAGSYDGAPAEDVFDWRAIAPGGFKVPIENFSADIDSGKNASSVTCMAGDVGATTPCEGFSAEGSAFQLATSVPKGEGIRIVSAYPAGTFPDAKLELAPRRTWANMWGLTPASGAAAAVTLIGGVAAVVRISRRARLDERYLDLPPGVSPATADHPVGRVPTPTIPVSFTPLTQPPGLLGTLIDGSADDEDMVATLFDLARRGIIELDKRPPTDEGDDDYAVRWLDPEGRIETAPWERRFLTTLFQNSSEIAISTEGKQLVEATSHLKEDLDKGVVEAGWYRSSPAAARATWVSVALLVMVAAIILGVVTFLMHGPFIIPVALLIVSLVAMVNYDAAQVRTAEGSVINDQLVGFKDYVLAAEAGQLEMREAAGYYDRLLPLAVALGVESQWENACRGAMLVTGEHLSLPTWYVAGTTAHSLSSGISSAMLSSIAAVSSSSGGGGVSGGGGSMGGGSW</sequence>
<feature type="domain" description="DUF2207" evidence="4">
    <location>
        <begin position="31"/>
        <end position="218"/>
    </location>
</feature>
<evidence type="ECO:0000313" key="7">
    <source>
        <dbReference type="Proteomes" id="UP000199288"/>
    </source>
</evidence>
<evidence type="ECO:0000256" key="2">
    <source>
        <dbReference type="SAM" id="Phobius"/>
    </source>
</evidence>
<dbReference type="EMBL" id="FNQV01000005">
    <property type="protein sequence ID" value="SEA18462.1"/>
    <property type="molecule type" value="Genomic_DNA"/>
</dbReference>
<proteinExistence type="predicted"/>
<keyword evidence="2" id="KW-0472">Membrane</keyword>
<feature type="signal peptide" evidence="3">
    <location>
        <begin position="1"/>
        <end position="25"/>
    </location>
</feature>
<keyword evidence="2" id="KW-1133">Transmembrane helix</keyword>
<name>A0A1H3Z5A2_9ACTO</name>
<evidence type="ECO:0000259" key="5">
    <source>
        <dbReference type="Pfam" id="PF20990"/>
    </source>
</evidence>
<dbReference type="Pfam" id="PF09972">
    <property type="entry name" value="DUF2207"/>
    <property type="match status" value="1"/>
</dbReference>
<evidence type="ECO:0000256" key="1">
    <source>
        <dbReference type="SAM" id="MobiDB-lite"/>
    </source>
</evidence>
<evidence type="ECO:0000313" key="6">
    <source>
        <dbReference type="EMBL" id="SEA18462.1"/>
    </source>
</evidence>
<evidence type="ECO:0000259" key="4">
    <source>
        <dbReference type="Pfam" id="PF09972"/>
    </source>
</evidence>
<organism evidence="6 7">
    <name type="scientific">Bowdeniella nasicola</name>
    <dbReference type="NCBI Taxonomy" id="208480"/>
    <lineage>
        <taxon>Bacteria</taxon>
        <taxon>Bacillati</taxon>
        <taxon>Actinomycetota</taxon>
        <taxon>Actinomycetes</taxon>
        <taxon>Actinomycetales</taxon>
        <taxon>Actinomycetaceae</taxon>
        <taxon>Bowdeniella</taxon>
    </lineage>
</organism>